<name>A0A2M7CQR7_9BACT</name>
<gene>
    <name evidence="2" type="ORF">COS33_00265</name>
</gene>
<proteinExistence type="predicted"/>
<evidence type="ECO:0008006" key="4">
    <source>
        <dbReference type="Google" id="ProtNLM"/>
    </source>
</evidence>
<dbReference type="AlphaFoldDB" id="A0A2M7CQR7"/>
<dbReference type="InterPro" id="IPR012902">
    <property type="entry name" value="N_methyl_site"/>
</dbReference>
<dbReference type="NCBIfam" id="TIGR02532">
    <property type="entry name" value="IV_pilin_GFxxxE"/>
    <property type="match status" value="1"/>
</dbReference>
<protein>
    <recommendedName>
        <fullName evidence="4">Type II secretion system protein GspG C-terminal domain-containing protein</fullName>
    </recommendedName>
</protein>
<evidence type="ECO:0000313" key="3">
    <source>
        <dbReference type="Proteomes" id="UP000230595"/>
    </source>
</evidence>
<evidence type="ECO:0000313" key="2">
    <source>
        <dbReference type="EMBL" id="PIV31982.1"/>
    </source>
</evidence>
<keyword evidence="1" id="KW-0472">Membrane</keyword>
<reference evidence="3" key="1">
    <citation type="submission" date="2017-09" db="EMBL/GenBank/DDBJ databases">
        <title>Depth-based differentiation of microbial function through sediment-hosted aquifers and enrichment of novel symbionts in the deep terrestrial subsurface.</title>
        <authorList>
            <person name="Probst A.J."/>
            <person name="Ladd B."/>
            <person name="Jarett J.K."/>
            <person name="Geller-Mcgrath D.E."/>
            <person name="Sieber C.M.K."/>
            <person name="Emerson J.B."/>
            <person name="Anantharaman K."/>
            <person name="Thomas B.C."/>
            <person name="Malmstrom R."/>
            <person name="Stieglmeier M."/>
            <person name="Klingl A."/>
            <person name="Woyke T."/>
            <person name="Ryan C.M."/>
            <person name="Banfield J.F."/>
        </authorList>
    </citation>
    <scope>NUCLEOTIDE SEQUENCE [LARGE SCALE GENOMIC DNA]</scope>
</reference>
<dbReference type="Gene3D" id="3.30.700.10">
    <property type="entry name" value="Glycoprotein, Type 4 Pilin"/>
    <property type="match status" value="1"/>
</dbReference>
<sequence>MINNKTKKGFTLLELLIVIAILAILGAIVIFLLNPAETLKKARDSQRISDLSTIKTALGIYLTSVSSPVIDAYGSCASNVWYSLNGVTDTSVAGSEAATSTATAAELGEVDGTGWIPVNLSSLVGGSPISSFPIDPSNTITSLSAIANTDLVYRYTCSSTPMGFEIDAALESDAFTSTDDKRAKDGGNHTTLYEVGTSLTILPGTNDF</sequence>
<dbReference type="SUPFAM" id="SSF54523">
    <property type="entry name" value="Pili subunits"/>
    <property type="match status" value="1"/>
</dbReference>
<dbReference type="EMBL" id="PEUH01000005">
    <property type="protein sequence ID" value="PIV31982.1"/>
    <property type="molecule type" value="Genomic_DNA"/>
</dbReference>
<keyword evidence="1" id="KW-1133">Transmembrane helix</keyword>
<accession>A0A2M7CQR7</accession>
<evidence type="ECO:0000256" key="1">
    <source>
        <dbReference type="SAM" id="Phobius"/>
    </source>
</evidence>
<dbReference type="Proteomes" id="UP000230595">
    <property type="component" value="Unassembled WGS sequence"/>
</dbReference>
<keyword evidence="1" id="KW-0812">Transmembrane</keyword>
<dbReference type="InterPro" id="IPR045584">
    <property type="entry name" value="Pilin-like"/>
</dbReference>
<dbReference type="PROSITE" id="PS00409">
    <property type="entry name" value="PROKAR_NTER_METHYL"/>
    <property type="match status" value="1"/>
</dbReference>
<comment type="caution">
    <text evidence="2">The sequence shown here is derived from an EMBL/GenBank/DDBJ whole genome shotgun (WGS) entry which is preliminary data.</text>
</comment>
<dbReference type="Pfam" id="PF07963">
    <property type="entry name" value="N_methyl"/>
    <property type="match status" value="1"/>
</dbReference>
<organism evidence="2 3">
    <name type="scientific">Candidatus Wolfebacteria bacterium CG02_land_8_20_14_3_00_37_12</name>
    <dbReference type="NCBI Taxonomy" id="1975066"/>
    <lineage>
        <taxon>Bacteria</taxon>
        <taxon>Candidatus Wolfeibacteriota</taxon>
    </lineage>
</organism>
<feature type="transmembrane region" description="Helical" evidence="1">
    <location>
        <begin position="12"/>
        <end position="33"/>
    </location>
</feature>